<dbReference type="SUPFAM" id="SSF63380">
    <property type="entry name" value="Riboflavin synthase domain-like"/>
    <property type="match status" value="2"/>
</dbReference>
<dbReference type="EMBL" id="CP050919">
    <property type="protein sequence ID" value="QIX58392.1"/>
    <property type="molecule type" value="Genomic_DNA"/>
</dbReference>
<evidence type="ECO:0000256" key="2">
    <source>
        <dbReference type="ARBA" id="ARBA00002803"/>
    </source>
</evidence>
<proteinExistence type="predicted"/>
<dbReference type="InterPro" id="IPR023366">
    <property type="entry name" value="ATP_synth_asu-like_sf"/>
</dbReference>
<dbReference type="AlphaFoldDB" id="A0A2K2TH51"/>
<keyword evidence="6" id="KW-0686">Riboflavin biosynthesis</keyword>
<evidence type="ECO:0000313" key="15">
    <source>
        <dbReference type="Proteomes" id="UP000503169"/>
    </source>
</evidence>
<dbReference type="Gene3D" id="2.40.30.20">
    <property type="match status" value="2"/>
</dbReference>
<evidence type="ECO:0000256" key="6">
    <source>
        <dbReference type="ARBA" id="ARBA00022619"/>
    </source>
</evidence>
<evidence type="ECO:0000313" key="14">
    <source>
        <dbReference type="Proteomes" id="UP000236514"/>
    </source>
</evidence>
<name>A0A2K2TH51_LIMFE</name>
<dbReference type="PANTHER" id="PTHR21098:SF12">
    <property type="entry name" value="RIBOFLAVIN SYNTHASE"/>
    <property type="match status" value="1"/>
</dbReference>
<evidence type="ECO:0000256" key="3">
    <source>
        <dbReference type="ARBA" id="ARBA00004887"/>
    </source>
</evidence>
<dbReference type="EC" id="2.5.1.9" evidence="4 9"/>
<dbReference type="GO" id="GO:0004746">
    <property type="term" value="F:riboflavin synthase activity"/>
    <property type="evidence" value="ECO:0007669"/>
    <property type="project" value="UniProtKB-UniRule"/>
</dbReference>
<sequence length="202" mass="21773">MFSGLVNGTGKLTQIEQTDHTIRLTIDLDPALQEGMEVGASLAVNGTCLTVETEQPGRLTVTLMPQTYNLTTFKDLPVGALVNLERSLKIGDRLEGHIVTGHVDQTAPVIKREVNENAIELTFKLPEELRGQVISQGSVAINGVSLTVMKQADDWFSVGLIPHTQTVTNLDQLRVGDLVNLETDVLGKYVAAQLGGISNGRS</sequence>
<dbReference type="FunFam" id="2.40.30.20:FF:000004">
    <property type="entry name" value="Riboflavin synthase, alpha subunit"/>
    <property type="match status" value="1"/>
</dbReference>
<dbReference type="Proteomes" id="UP000503169">
    <property type="component" value="Chromosome"/>
</dbReference>
<comment type="pathway">
    <text evidence="3">Cofactor biosynthesis; riboflavin biosynthesis; riboflavin from 2-hydroxy-3-oxobutyl phosphate and 5-amino-6-(D-ribitylamino)uracil: step 2/2.</text>
</comment>
<comment type="function">
    <text evidence="2">Catalyzes the dismutation of two molecules of 6,7-dimethyl-8-ribityllumazine, resulting in the formation of riboflavin and 5-amino-6-(D-ribitylamino)uracil.</text>
</comment>
<feature type="repeat" description="Lumazine-binding" evidence="10">
    <location>
        <begin position="98"/>
        <end position="194"/>
    </location>
</feature>
<feature type="repeat" description="Lumazine-binding" evidence="10">
    <location>
        <begin position="1"/>
        <end position="97"/>
    </location>
</feature>
<comment type="catalytic activity">
    <reaction evidence="1">
        <text>2 6,7-dimethyl-8-(1-D-ribityl)lumazine + H(+) = 5-amino-6-(D-ribitylamino)uracil + riboflavin</text>
        <dbReference type="Rhea" id="RHEA:20772"/>
        <dbReference type="ChEBI" id="CHEBI:15378"/>
        <dbReference type="ChEBI" id="CHEBI:15934"/>
        <dbReference type="ChEBI" id="CHEBI:57986"/>
        <dbReference type="ChEBI" id="CHEBI:58201"/>
        <dbReference type="EC" id="2.5.1.9"/>
    </reaction>
</comment>
<dbReference type="GO" id="GO:0009231">
    <property type="term" value="P:riboflavin biosynthetic process"/>
    <property type="evidence" value="ECO:0007669"/>
    <property type="project" value="UniProtKB-KW"/>
</dbReference>
<organism evidence="12 14">
    <name type="scientific">Limosilactobacillus fermentum</name>
    <name type="common">Lactobacillus fermentum</name>
    <dbReference type="NCBI Taxonomy" id="1613"/>
    <lineage>
        <taxon>Bacteria</taxon>
        <taxon>Bacillati</taxon>
        <taxon>Bacillota</taxon>
        <taxon>Bacilli</taxon>
        <taxon>Lactobacillales</taxon>
        <taxon>Lactobacillaceae</taxon>
        <taxon>Limosilactobacillus</taxon>
    </lineage>
</organism>
<dbReference type="EMBL" id="POTQ01000023">
    <property type="protein sequence ID" value="PNV57272.1"/>
    <property type="molecule type" value="Genomic_DNA"/>
</dbReference>
<dbReference type="NCBIfam" id="TIGR00187">
    <property type="entry name" value="ribE"/>
    <property type="match status" value="1"/>
</dbReference>
<evidence type="ECO:0000313" key="12">
    <source>
        <dbReference type="EMBL" id="PNV57272.1"/>
    </source>
</evidence>
<evidence type="ECO:0000256" key="4">
    <source>
        <dbReference type="ARBA" id="ARBA00012827"/>
    </source>
</evidence>
<evidence type="ECO:0000256" key="7">
    <source>
        <dbReference type="ARBA" id="ARBA00022679"/>
    </source>
</evidence>
<reference evidence="13 15" key="2">
    <citation type="submission" date="2020-04" db="EMBL/GenBank/DDBJ databases">
        <title>Novel strain L. Fermentum HFD1 producer antibacterial peptides.</title>
        <authorList>
            <person name="Ozhegov G.D."/>
            <person name="Pavlova A.S."/>
            <person name="Zhuravleva D.E."/>
            <person name="Gogoleva N.V."/>
            <person name="Shagimardanova E.I."/>
            <person name="Markelova M.I."/>
            <person name="Yarullina D.R."/>
            <person name="Kayumov A.R."/>
        </authorList>
    </citation>
    <scope>NUCLEOTIDE SEQUENCE [LARGE SCALE GENOMIC DNA]</scope>
    <source>
        <strain evidence="13 15">HFD1</strain>
    </source>
</reference>
<evidence type="ECO:0000259" key="11">
    <source>
        <dbReference type="PROSITE" id="PS51177"/>
    </source>
</evidence>
<dbReference type="Pfam" id="PF00677">
    <property type="entry name" value="Lum_binding"/>
    <property type="match status" value="2"/>
</dbReference>
<dbReference type="CDD" id="cd00402">
    <property type="entry name" value="Riboflavin_synthase_like"/>
    <property type="match status" value="1"/>
</dbReference>
<feature type="domain" description="Lumazine-binding" evidence="11">
    <location>
        <begin position="98"/>
        <end position="194"/>
    </location>
</feature>
<evidence type="ECO:0000256" key="5">
    <source>
        <dbReference type="ARBA" id="ARBA00013950"/>
    </source>
</evidence>
<dbReference type="PANTHER" id="PTHR21098">
    <property type="entry name" value="RIBOFLAVIN SYNTHASE ALPHA CHAIN"/>
    <property type="match status" value="1"/>
</dbReference>
<dbReference type="InterPro" id="IPR026017">
    <property type="entry name" value="Lumazine-bd_dom"/>
</dbReference>
<evidence type="ECO:0000313" key="13">
    <source>
        <dbReference type="EMBL" id="QIX58392.1"/>
    </source>
</evidence>
<evidence type="ECO:0000256" key="9">
    <source>
        <dbReference type="NCBIfam" id="TIGR00187"/>
    </source>
</evidence>
<evidence type="ECO:0000256" key="10">
    <source>
        <dbReference type="PROSITE-ProRule" id="PRU00524"/>
    </source>
</evidence>
<reference evidence="12 14" key="1">
    <citation type="submission" date="2018-01" db="EMBL/GenBank/DDBJ databases">
        <title>Draft genome sequence of the feruloyl esterase-producing strain Lactobacillus fermentum CRL 1446, isolated from artisanal goat milk cheese.</title>
        <authorList>
            <person name="Abeijon Mukdsi M.C."/>
            <person name="Saavedra L."/>
            <person name="Gauffin Cano M.P."/>
            <person name="Hebert E.M."/>
            <person name="Medina R.B."/>
        </authorList>
    </citation>
    <scope>NUCLEOTIDE SEQUENCE [LARGE SCALE GENOMIC DNA]</scope>
    <source>
        <strain evidence="12 14">CRL 1446</strain>
    </source>
</reference>
<evidence type="ECO:0000256" key="8">
    <source>
        <dbReference type="ARBA" id="ARBA00022737"/>
    </source>
</evidence>
<dbReference type="NCBIfam" id="NF006767">
    <property type="entry name" value="PRK09289.1"/>
    <property type="match status" value="1"/>
</dbReference>
<keyword evidence="7 13" id="KW-0808">Transferase</keyword>
<dbReference type="Proteomes" id="UP000236514">
    <property type="component" value="Unassembled WGS sequence"/>
</dbReference>
<dbReference type="NCBIfam" id="NF009566">
    <property type="entry name" value="PRK13020.1"/>
    <property type="match status" value="1"/>
</dbReference>
<protein>
    <recommendedName>
        <fullName evidence="5 9">Riboflavin synthase</fullName>
        <ecNumber evidence="4 9">2.5.1.9</ecNumber>
    </recommendedName>
</protein>
<accession>A0A2K2TH51</accession>
<dbReference type="PROSITE" id="PS51177">
    <property type="entry name" value="LUMAZINE_BIND"/>
    <property type="match status" value="2"/>
</dbReference>
<dbReference type="PIRSF" id="PIRSF000498">
    <property type="entry name" value="Riboflavin_syn_A"/>
    <property type="match status" value="1"/>
</dbReference>
<feature type="domain" description="Lumazine-binding" evidence="11">
    <location>
        <begin position="1"/>
        <end position="97"/>
    </location>
</feature>
<dbReference type="InterPro" id="IPR001783">
    <property type="entry name" value="Lumazine-bd"/>
</dbReference>
<gene>
    <name evidence="13" type="primary">ribE</name>
    <name evidence="12" type="ORF">C1Y38_09035</name>
    <name evidence="13" type="ORF">HCY95_00828</name>
</gene>
<dbReference type="InterPro" id="IPR017938">
    <property type="entry name" value="Riboflavin_synthase-like_b-brl"/>
</dbReference>
<evidence type="ECO:0000256" key="1">
    <source>
        <dbReference type="ARBA" id="ARBA00000968"/>
    </source>
</evidence>
<dbReference type="RefSeq" id="WP_003681853.1">
    <property type="nucleotide sequence ID" value="NZ_CABJBV010000021.1"/>
</dbReference>
<keyword evidence="8" id="KW-0677">Repeat</keyword>